<evidence type="ECO:0000256" key="5">
    <source>
        <dbReference type="ARBA" id="ARBA00023134"/>
    </source>
</evidence>
<dbReference type="Pfam" id="PF12631">
    <property type="entry name" value="MnmE_helical"/>
    <property type="match status" value="1"/>
</dbReference>
<comment type="cofactor">
    <cofactor evidence="6">
        <name>K(+)</name>
        <dbReference type="ChEBI" id="CHEBI:29103"/>
    </cofactor>
    <text evidence="6">Binds 1 potassium ion per subunit.</text>
</comment>
<keyword evidence="4 6" id="KW-0630">Potassium</keyword>
<dbReference type="SUPFAM" id="SSF52540">
    <property type="entry name" value="P-loop containing nucleoside triphosphate hydrolases"/>
    <property type="match status" value="1"/>
</dbReference>
<dbReference type="Pfam" id="PF10396">
    <property type="entry name" value="TrmE_N"/>
    <property type="match status" value="1"/>
</dbReference>
<dbReference type="EC" id="3.6.-.-" evidence="6"/>
<keyword evidence="3 6" id="KW-0547">Nucleotide-binding</keyword>
<dbReference type="PANTHER" id="PTHR42714:SF2">
    <property type="entry name" value="TRNA MODIFICATION GTPASE GTPBP3, MITOCHONDRIAL"/>
    <property type="match status" value="1"/>
</dbReference>
<dbReference type="CDD" id="cd14858">
    <property type="entry name" value="TrmE_N"/>
    <property type="match status" value="1"/>
</dbReference>
<dbReference type="PROSITE" id="PS51709">
    <property type="entry name" value="G_TRME"/>
    <property type="match status" value="1"/>
</dbReference>
<dbReference type="Gene3D" id="3.30.1360.120">
    <property type="entry name" value="Probable tRNA modification gtpase trme, domain 1"/>
    <property type="match status" value="1"/>
</dbReference>
<dbReference type="InterPro" id="IPR027368">
    <property type="entry name" value="MnmE_dom2"/>
</dbReference>
<evidence type="ECO:0000313" key="10">
    <source>
        <dbReference type="Proteomes" id="UP001185659"/>
    </source>
</evidence>
<dbReference type="InterPro" id="IPR005225">
    <property type="entry name" value="Small_GTP-bd"/>
</dbReference>
<dbReference type="CDD" id="cd04164">
    <property type="entry name" value="trmE"/>
    <property type="match status" value="1"/>
</dbReference>
<dbReference type="EMBL" id="JAWLIP010000002">
    <property type="protein sequence ID" value="MDV6226048.1"/>
    <property type="molecule type" value="Genomic_DNA"/>
</dbReference>
<dbReference type="InterPro" id="IPR031168">
    <property type="entry name" value="G_TrmE"/>
</dbReference>
<evidence type="ECO:0000259" key="8">
    <source>
        <dbReference type="PROSITE" id="PS51709"/>
    </source>
</evidence>
<keyword evidence="5 6" id="KW-0342">GTP-binding</keyword>
<dbReference type="Gene3D" id="1.20.120.430">
    <property type="entry name" value="tRNA modification GTPase MnmE domain 2"/>
    <property type="match status" value="1"/>
</dbReference>
<evidence type="ECO:0000256" key="3">
    <source>
        <dbReference type="ARBA" id="ARBA00022741"/>
    </source>
</evidence>
<dbReference type="Gene3D" id="3.40.50.300">
    <property type="entry name" value="P-loop containing nucleotide triphosphate hydrolases"/>
    <property type="match status" value="1"/>
</dbReference>
<sequence length="437" mass="47239">MRATIFALSSGGLPSGVAVVRLSGEGTRQALEEMAGALPVARQAALRGIHNRDGVLLDRGLVLFFPGPHSFTGEDCAELHLHGGRAVVQAVLDALAGFAGFRLAEAGEFTRRAFLNGKFDLTEAEALSDLIAAETEAQRRFALANAETRHRALYDGWRRTLIQARAMIEAELDFSDEEDVPGSVAEQVWNDVTALHRSLRTHAAGYRNAEIIREGYRVVILGAPNAGKSSLLNALAQRDIAIVTDEPGTTRDALETALDIDGAKVILTDTAGIRENPGRVEALGIERAISRAKDADLILVLEDMSAEDTVEAPADAPSLRVGNKADLPAKDRNQRDYDFEISVKSGEGIDALLAELRKRVGDATRNATEILPFRQRHVQLIEEAARHAKTAIASEDTPLELRAEELRLSADALGRISGSIDVEDLLDTIFSQFCIGK</sequence>
<feature type="binding site" evidence="6">
    <location>
        <begin position="225"/>
        <end position="230"/>
    </location>
    <ligand>
        <name>GTP</name>
        <dbReference type="ChEBI" id="CHEBI:37565"/>
    </ligand>
</feature>
<accession>A0ABU4AIJ9</accession>
<reference evidence="9 10" key="1">
    <citation type="submission" date="2023-10" db="EMBL/GenBank/DDBJ databases">
        <authorList>
            <person name="Venkata Ramana C."/>
            <person name="Sasikala C."/>
            <person name="Dhurka M."/>
        </authorList>
    </citation>
    <scope>NUCLEOTIDE SEQUENCE [LARGE SCALE GENOMIC DNA]</scope>
    <source>
        <strain evidence="9 10">KCTC 32151</strain>
    </source>
</reference>
<feature type="binding site" evidence="6">
    <location>
        <position position="437"/>
    </location>
    <ligand>
        <name>(6S)-5-formyl-5,6,7,8-tetrahydrofolate</name>
        <dbReference type="ChEBI" id="CHEBI:57457"/>
    </ligand>
</feature>
<evidence type="ECO:0000256" key="6">
    <source>
        <dbReference type="HAMAP-Rule" id="MF_00379"/>
    </source>
</evidence>
<keyword evidence="6" id="KW-0963">Cytoplasm</keyword>
<feature type="binding site" evidence="6">
    <location>
        <position position="250"/>
    </location>
    <ligand>
        <name>Mg(2+)</name>
        <dbReference type="ChEBI" id="CHEBI:18420"/>
    </ligand>
</feature>
<keyword evidence="6" id="KW-0479">Metal-binding</keyword>
<protein>
    <recommendedName>
        <fullName evidence="6">tRNA modification GTPase MnmE</fullName>
        <ecNumber evidence="6">3.6.-.-</ecNumber>
    </recommendedName>
</protein>
<keyword evidence="6 9" id="KW-0378">Hydrolase</keyword>
<comment type="subunit">
    <text evidence="6">Homodimer. Heterotetramer of two MnmE and two MnmG subunits.</text>
</comment>
<name>A0ABU4AIJ9_9HYPH</name>
<evidence type="ECO:0000256" key="1">
    <source>
        <dbReference type="ARBA" id="ARBA00011043"/>
    </source>
</evidence>
<gene>
    <name evidence="6 9" type="primary">mnmE</name>
    <name evidence="6" type="synonym">trmE</name>
    <name evidence="9" type="ORF">R2G56_07085</name>
</gene>
<feature type="binding site" evidence="6">
    <location>
        <position position="118"/>
    </location>
    <ligand>
        <name>(6S)-5-formyl-5,6,7,8-tetrahydrofolate</name>
        <dbReference type="ChEBI" id="CHEBI:57457"/>
    </ligand>
</feature>
<evidence type="ECO:0000256" key="4">
    <source>
        <dbReference type="ARBA" id="ARBA00022958"/>
    </source>
</evidence>
<feature type="domain" description="TrmE-type G" evidence="8">
    <location>
        <begin position="215"/>
        <end position="361"/>
    </location>
</feature>
<feature type="binding site" evidence="6">
    <location>
        <position position="21"/>
    </location>
    <ligand>
        <name>(6S)-5-formyl-5,6,7,8-tetrahydrofolate</name>
        <dbReference type="ChEBI" id="CHEBI:57457"/>
    </ligand>
</feature>
<evidence type="ECO:0000313" key="9">
    <source>
        <dbReference type="EMBL" id="MDV6226048.1"/>
    </source>
</evidence>
<dbReference type="GO" id="GO:0016787">
    <property type="term" value="F:hydrolase activity"/>
    <property type="evidence" value="ECO:0007669"/>
    <property type="project" value="UniProtKB-KW"/>
</dbReference>
<evidence type="ECO:0000256" key="7">
    <source>
        <dbReference type="RuleBase" id="RU003313"/>
    </source>
</evidence>
<feature type="binding site" evidence="6">
    <location>
        <begin position="244"/>
        <end position="250"/>
    </location>
    <ligand>
        <name>GTP</name>
        <dbReference type="ChEBI" id="CHEBI:37565"/>
    </ligand>
</feature>
<dbReference type="NCBIfam" id="TIGR00231">
    <property type="entry name" value="small_GTP"/>
    <property type="match status" value="1"/>
</dbReference>
<feature type="binding site" evidence="6">
    <location>
        <position position="229"/>
    </location>
    <ligand>
        <name>Mg(2+)</name>
        <dbReference type="ChEBI" id="CHEBI:18420"/>
    </ligand>
</feature>
<dbReference type="PANTHER" id="PTHR42714">
    <property type="entry name" value="TRNA MODIFICATION GTPASE GTPBP3"/>
    <property type="match status" value="1"/>
</dbReference>
<dbReference type="InterPro" id="IPR006073">
    <property type="entry name" value="GTP-bd"/>
</dbReference>
<comment type="caution">
    <text evidence="9">The sequence shown here is derived from an EMBL/GenBank/DDBJ whole genome shotgun (WGS) entry which is preliminary data.</text>
</comment>
<dbReference type="InterPro" id="IPR027417">
    <property type="entry name" value="P-loop_NTPase"/>
</dbReference>
<dbReference type="Proteomes" id="UP001185659">
    <property type="component" value="Unassembled WGS sequence"/>
</dbReference>
<feature type="binding site" evidence="6">
    <location>
        <position position="78"/>
    </location>
    <ligand>
        <name>(6S)-5-formyl-5,6,7,8-tetrahydrofolate</name>
        <dbReference type="ChEBI" id="CHEBI:57457"/>
    </ligand>
</feature>
<feature type="binding site" evidence="6">
    <location>
        <begin position="323"/>
        <end position="326"/>
    </location>
    <ligand>
        <name>GTP</name>
        <dbReference type="ChEBI" id="CHEBI:37565"/>
    </ligand>
</feature>
<comment type="function">
    <text evidence="6">Exhibits a very high intrinsic GTPase hydrolysis rate. Involved in the addition of a carboxymethylaminomethyl (cmnm) group at the wobble position (U34) of certain tRNAs, forming tRNA-cmnm(5)s(2)U34.</text>
</comment>
<evidence type="ECO:0000256" key="2">
    <source>
        <dbReference type="ARBA" id="ARBA00022694"/>
    </source>
</evidence>
<organism evidence="9 10">
    <name type="scientific">Nitratireductor aquimarinus</name>
    <dbReference type="NCBI Taxonomy" id="889300"/>
    <lineage>
        <taxon>Bacteria</taxon>
        <taxon>Pseudomonadati</taxon>
        <taxon>Pseudomonadota</taxon>
        <taxon>Alphaproteobacteria</taxon>
        <taxon>Hyphomicrobiales</taxon>
        <taxon>Phyllobacteriaceae</taxon>
        <taxon>Nitratireductor</taxon>
    </lineage>
</organism>
<dbReference type="InterPro" id="IPR004520">
    <property type="entry name" value="GTPase_MnmE"/>
</dbReference>
<comment type="subcellular location">
    <subcellularLocation>
        <location evidence="6">Cytoplasm</location>
    </subcellularLocation>
</comment>
<dbReference type="Pfam" id="PF01926">
    <property type="entry name" value="MMR_HSR1"/>
    <property type="match status" value="1"/>
</dbReference>
<dbReference type="NCBIfam" id="NF003661">
    <property type="entry name" value="PRK05291.1-3"/>
    <property type="match status" value="1"/>
</dbReference>
<dbReference type="InterPro" id="IPR018948">
    <property type="entry name" value="GTP-bd_TrmE_N"/>
</dbReference>
<keyword evidence="6" id="KW-0460">Magnesium</keyword>
<dbReference type="RefSeq" id="WP_317560842.1">
    <property type="nucleotide sequence ID" value="NZ_JAWLIP010000002.1"/>
</dbReference>
<dbReference type="PRINTS" id="PR00449">
    <property type="entry name" value="RASTRNSFRMNG"/>
</dbReference>
<dbReference type="HAMAP" id="MF_00379">
    <property type="entry name" value="GTPase_MnmE"/>
    <property type="match status" value="1"/>
</dbReference>
<comment type="caution">
    <text evidence="6">Lacks conserved residue(s) required for the propagation of feature annotation.</text>
</comment>
<dbReference type="InterPro" id="IPR027266">
    <property type="entry name" value="TrmE/GcvT-like"/>
</dbReference>
<keyword evidence="2 6" id="KW-0819">tRNA processing</keyword>
<keyword evidence="10" id="KW-1185">Reference proteome</keyword>
<dbReference type="NCBIfam" id="TIGR00450">
    <property type="entry name" value="mnmE_trmE_thdF"/>
    <property type="match status" value="1"/>
</dbReference>
<proteinExistence type="inferred from homology"/>
<comment type="similarity">
    <text evidence="1 6 7">Belongs to the TRAFAC class TrmE-Era-EngA-EngB-Septin-like GTPase superfamily. TrmE GTPase family.</text>
</comment>
<feature type="binding site" evidence="6">
    <location>
        <begin position="269"/>
        <end position="272"/>
    </location>
    <ligand>
        <name>GTP</name>
        <dbReference type="ChEBI" id="CHEBI:37565"/>
    </ligand>
</feature>
<dbReference type="InterPro" id="IPR025867">
    <property type="entry name" value="MnmE_helical"/>
</dbReference>